<dbReference type="InterPro" id="IPR029044">
    <property type="entry name" value="Nucleotide-diphossugar_trans"/>
</dbReference>
<dbReference type="GO" id="GO:0005978">
    <property type="term" value="P:glycogen biosynthetic process"/>
    <property type="evidence" value="ECO:0007669"/>
    <property type="project" value="InterPro"/>
</dbReference>
<keyword evidence="14 15" id="KW-0750">Starch biosynthesis</keyword>
<evidence type="ECO:0000256" key="4">
    <source>
        <dbReference type="ARBA" id="ARBA00004727"/>
    </source>
</evidence>
<evidence type="ECO:0000256" key="13">
    <source>
        <dbReference type="ARBA" id="ARBA00022840"/>
    </source>
</evidence>
<comment type="function">
    <text evidence="2 15">This protein plays a role in synthesis of starch. It catalyzes the synthesis of the activated glycosyl donor, ADP-glucose from Glc-1-P and ATP.</text>
</comment>
<evidence type="ECO:0000256" key="2">
    <source>
        <dbReference type="ARBA" id="ARBA00002231"/>
    </source>
</evidence>
<evidence type="ECO:0000256" key="11">
    <source>
        <dbReference type="ARBA" id="ARBA00022695"/>
    </source>
</evidence>
<dbReference type="InterPro" id="IPR005836">
    <property type="entry name" value="ADP_Glu_pyroP_CS"/>
</dbReference>
<dbReference type="SUPFAM" id="SSF51161">
    <property type="entry name" value="Trimeric LpxA-like enzymes"/>
    <property type="match status" value="1"/>
</dbReference>
<comment type="subunit">
    <text evidence="6 15">Heterotetramer.</text>
</comment>
<dbReference type="Gene3D" id="3.90.550.10">
    <property type="entry name" value="Spore Coat Polysaccharide Biosynthesis Protein SpsA, Chain A"/>
    <property type="match status" value="1"/>
</dbReference>
<dbReference type="NCBIfam" id="NF002772">
    <property type="entry name" value="PRK02862.1"/>
    <property type="match status" value="1"/>
</dbReference>
<keyword evidence="12 15" id="KW-0547">Nucleotide-binding</keyword>
<dbReference type="NCBIfam" id="TIGR02091">
    <property type="entry name" value="glgC"/>
    <property type="match status" value="1"/>
</dbReference>
<keyword evidence="11 15" id="KW-0548">Nucleotidyltransferase</keyword>
<dbReference type="EC" id="2.7.7.27" evidence="7 15"/>
<dbReference type="InterPro" id="IPR011831">
    <property type="entry name" value="ADP-Glc_PPase"/>
</dbReference>
<dbReference type="AlphaFoldDB" id="A0A8B8K6Z8"/>
<feature type="domain" description="Nucleotidyl transferase" evidence="16">
    <location>
        <begin position="95"/>
        <end position="372"/>
    </location>
</feature>
<comment type="pathway">
    <text evidence="4 15">Glycan biosynthesis; starch biosynthesis.</text>
</comment>
<protein>
    <recommendedName>
        <fullName evidence="7 15">Glucose-1-phosphate adenylyltransferase</fullName>
        <ecNumber evidence="7 15">2.7.7.27</ecNumber>
    </recommendedName>
    <alternativeName>
        <fullName evidence="15">ADP-glucose pyrophosphorylase</fullName>
    </alternativeName>
</protein>
<evidence type="ECO:0000313" key="17">
    <source>
        <dbReference type="Proteomes" id="UP000694853"/>
    </source>
</evidence>
<dbReference type="GO" id="GO:0019252">
    <property type="term" value="P:starch biosynthetic process"/>
    <property type="evidence" value="ECO:0007669"/>
    <property type="project" value="UniProtKB-UniPathway"/>
</dbReference>
<evidence type="ECO:0000259" key="16">
    <source>
        <dbReference type="Pfam" id="PF00483"/>
    </source>
</evidence>
<proteinExistence type="inferred from homology"/>
<comment type="catalytic activity">
    <reaction evidence="1 15">
        <text>alpha-D-glucose 1-phosphate + ATP + H(+) = ADP-alpha-D-glucose + diphosphate</text>
        <dbReference type="Rhea" id="RHEA:12120"/>
        <dbReference type="ChEBI" id="CHEBI:15378"/>
        <dbReference type="ChEBI" id="CHEBI:30616"/>
        <dbReference type="ChEBI" id="CHEBI:33019"/>
        <dbReference type="ChEBI" id="CHEBI:57498"/>
        <dbReference type="ChEBI" id="CHEBI:58601"/>
        <dbReference type="EC" id="2.7.7.27"/>
    </reaction>
</comment>
<evidence type="ECO:0000256" key="3">
    <source>
        <dbReference type="ARBA" id="ARBA00004229"/>
    </source>
</evidence>
<reference evidence="17" key="1">
    <citation type="journal article" date="2019" name="Toxins">
        <title>Detection of Abrin-Like and Prepropulchellin-Like Toxin Genes and Transcripts Using Whole Genome Sequencing and Full-Length Transcript Sequencing of Abrus precatorius.</title>
        <authorList>
            <person name="Hovde B.T."/>
            <person name="Daligault H.E."/>
            <person name="Hanschen E.R."/>
            <person name="Kunde Y.A."/>
            <person name="Johnson M.B."/>
            <person name="Starkenburg S.R."/>
            <person name="Johnson S.L."/>
        </authorList>
    </citation>
    <scope>NUCLEOTIDE SEQUENCE [LARGE SCALE GENOMIC DNA]</scope>
</reference>
<evidence type="ECO:0000256" key="6">
    <source>
        <dbReference type="ARBA" id="ARBA00011680"/>
    </source>
</evidence>
<evidence type="ECO:0000256" key="14">
    <source>
        <dbReference type="ARBA" id="ARBA00022922"/>
    </source>
</evidence>
<dbReference type="CDD" id="cd02508">
    <property type="entry name" value="ADP_Glucose_PP"/>
    <property type="match status" value="1"/>
</dbReference>
<evidence type="ECO:0000256" key="10">
    <source>
        <dbReference type="ARBA" id="ARBA00022679"/>
    </source>
</evidence>
<dbReference type="UniPathway" id="UPA00152"/>
<dbReference type="GO" id="GO:0005524">
    <property type="term" value="F:ATP binding"/>
    <property type="evidence" value="ECO:0007669"/>
    <property type="project" value="UniProtKB-KW"/>
</dbReference>
<keyword evidence="13 15" id="KW-0067">ATP-binding</keyword>
<keyword evidence="15" id="KW-0934">Plastid</keyword>
<keyword evidence="9" id="KW-0021">Allosteric enzyme</keyword>
<dbReference type="Pfam" id="PF25247">
    <property type="entry name" value="LbH_GLGC"/>
    <property type="match status" value="1"/>
</dbReference>
<keyword evidence="10 15" id="KW-0808">Transferase</keyword>
<keyword evidence="8 15" id="KW-0150">Chloroplast</keyword>
<reference evidence="18" key="2">
    <citation type="submission" date="2025-08" db="UniProtKB">
        <authorList>
            <consortium name="RefSeq"/>
        </authorList>
    </citation>
    <scope>IDENTIFICATION</scope>
    <source>
        <tissue evidence="18">Young leaves</tissue>
    </source>
</reference>
<dbReference type="CDD" id="cd04651">
    <property type="entry name" value="LbH_G1P_AT_C"/>
    <property type="match status" value="1"/>
</dbReference>
<evidence type="ECO:0000256" key="8">
    <source>
        <dbReference type="ARBA" id="ARBA00022528"/>
    </source>
</evidence>
<accession>A0A8B8K6Z8</accession>
<dbReference type="Pfam" id="PF00483">
    <property type="entry name" value="NTP_transferase"/>
    <property type="match status" value="1"/>
</dbReference>
<evidence type="ECO:0000313" key="18">
    <source>
        <dbReference type="RefSeq" id="XP_027338893.1"/>
    </source>
</evidence>
<gene>
    <name evidence="18" type="primary">LOC113852735</name>
</gene>
<evidence type="ECO:0000256" key="12">
    <source>
        <dbReference type="ARBA" id="ARBA00022741"/>
    </source>
</evidence>
<evidence type="ECO:0000256" key="7">
    <source>
        <dbReference type="ARBA" id="ARBA00012460"/>
    </source>
</evidence>
<dbReference type="PROSITE" id="PS00810">
    <property type="entry name" value="ADP_GLC_PYROPHOSPH_3"/>
    <property type="match status" value="1"/>
</dbReference>
<dbReference type="GO" id="GO:0008878">
    <property type="term" value="F:glucose-1-phosphate adenylyltransferase activity"/>
    <property type="evidence" value="ECO:0007669"/>
    <property type="project" value="UniProtKB-EC"/>
</dbReference>
<dbReference type="RefSeq" id="XP_027338893.1">
    <property type="nucleotide sequence ID" value="XM_027483092.1"/>
</dbReference>
<comment type="subcellular location">
    <subcellularLocation>
        <location evidence="3 15">Plastid</location>
        <location evidence="3 15">Chloroplast</location>
    </subcellularLocation>
</comment>
<dbReference type="PROSITE" id="PS00808">
    <property type="entry name" value="ADP_GLC_PYROPHOSPH_1"/>
    <property type="match status" value="1"/>
</dbReference>
<dbReference type="SUPFAM" id="SSF53448">
    <property type="entry name" value="Nucleotide-diphospho-sugar transferases"/>
    <property type="match status" value="1"/>
</dbReference>
<evidence type="ECO:0000256" key="5">
    <source>
        <dbReference type="ARBA" id="ARBA00010443"/>
    </source>
</evidence>
<dbReference type="PROSITE" id="PS00809">
    <property type="entry name" value="ADP_GLC_PYROPHOSPH_2"/>
    <property type="match status" value="1"/>
</dbReference>
<evidence type="ECO:0000256" key="15">
    <source>
        <dbReference type="RuleBase" id="RU362093"/>
    </source>
</evidence>
<dbReference type="FunFam" id="3.90.550.10:FF:000030">
    <property type="entry name" value="Glucose-1-phosphate adenylyltransferase"/>
    <property type="match status" value="1"/>
</dbReference>
<dbReference type="OrthoDB" id="1733332at2759"/>
<comment type="similarity">
    <text evidence="5 15">Belongs to the bacterial/plant glucose-1-phosphate adenylyltransferase family.</text>
</comment>
<keyword evidence="17" id="KW-1185">Reference proteome</keyword>
<dbReference type="InterPro" id="IPR011004">
    <property type="entry name" value="Trimer_LpxA-like_sf"/>
</dbReference>
<evidence type="ECO:0000256" key="9">
    <source>
        <dbReference type="ARBA" id="ARBA00022533"/>
    </source>
</evidence>
<name>A0A8B8K6Z8_ABRPR</name>
<dbReference type="Gene3D" id="2.160.10.10">
    <property type="entry name" value="Hexapeptide repeat proteins"/>
    <property type="match status" value="1"/>
</dbReference>
<dbReference type="PANTHER" id="PTHR43523:SF12">
    <property type="entry name" value="GLUCOSE-1-PHOSPHATE ADENYLYLTRANSFERASE LARGE SUBUNIT 1, CHLOROPLASTIC-RELATED"/>
    <property type="match status" value="1"/>
</dbReference>
<dbReference type="InterPro" id="IPR005835">
    <property type="entry name" value="NTP_transferase_dom"/>
</dbReference>
<evidence type="ECO:0000256" key="1">
    <source>
        <dbReference type="ARBA" id="ARBA00000956"/>
    </source>
</evidence>
<dbReference type="KEGG" id="aprc:113852735"/>
<sequence>MAVSANSRISLSSAVQLHGLKRGNASNLGLVKFSSGEFMGLKLKLTQLHQHGTHNNACTKNATQRICMSLTTDFVNQPKLTNLDVDKKDPRTVVAVILGGGAGTRLFPLTKRRAKPAVPIGGAYRLIDVPMSNCINSGINKVYILTQFNSFSLNRHIARAYNSGSGITFGDGYVEVLAATQTPGQAGKSWFQGTADAVRQFHWLFEDPRSKDIEDVLILSGDHLYRMDYMDFVQNHRESKADITLSCLPMDDSRASDFGLMKIDRKGRILSFSEKPKGEDLKAMQVDTTVLGLPRDEAEKKPYIASMGVYVFKKEILLNLLRWRFPTANDFGSEVIPASAREFYMKAYLFNDYWEDIGTIRSFFEANLALTEHPPRFSFYDAAKPMYTSRRNLPPTKIDNSKIVDSIISHGSFVTDSLIEHSVVGIRSRINSKVHLKDTVMLGADFYETDTEVAALLSEGRVPIGIGENTKIKDCIIDKNARIGKNVVVANSEGIQEADRSSQGFYIRSGITIVLKNAVIEDGFII</sequence>
<dbReference type="GeneID" id="113852735"/>
<organism evidence="17 18">
    <name type="scientific">Abrus precatorius</name>
    <name type="common">Indian licorice</name>
    <name type="synonym">Glycine abrus</name>
    <dbReference type="NCBI Taxonomy" id="3816"/>
    <lineage>
        <taxon>Eukaryota</taxon>
        <taxon>Viridiplantae</taxon>
        <taxon>Streptophyta</taxon>
        <taxon>Embryophyta</taxon>
        <taxon>Tracheophyta</taxon>
        <taxon>Spermatophyta</taxon>
        <taxon>Magnoliopsida</taxon>
        <taxon>eudicotyledons</taxon>
        <taxon>Gunneridae</taxon>
        <taxon>Pentapetalae</taxon>
        <taxon>rosids</taxon>
        <taxon>fabids</taxon>
        <taxon>Fabales</taxon>
        <taxon>Fabaceae</taxon>
        <taxon>Papilionoideae</taxon>
        <taxon>50 kb inversion clade</taxon>
        <taxon>NPAAA clade</taxon>
        <taxon>indigoferoid/millettioid clade</taxon>
        <taxon>Abreae</taxon>
        <taxon>Abrus</taxon>
    </lineage>
</organism>
<dbReference type="Proteomes" id="UP000694853">
    <property type="component" value="Unplaced"/>
</dbReference>
<dbReference type="PANTHER" id="PTHR43523">
    <property type="entry name" value="GLUCOSE-1-PHOSPHATE ADENYLYLTRANSFERASE-RELATED"/>
    <property type="match status" value="1"/>
</dbReference>
<dbReference type="GO" id="GO:0009507">
    <property type="term" value="C:chloroplast"/>
    <property type="evidence" value="ECO:0007669"/>
    <property type="project" value="UniProtKB-SubCell"/>
</dbReference>